<dbReference type="EC" id="5.4.99.25" evidence="1"/>
<dbReference type="PANTHER" id="PTHR13767">
    <property type="entry name" value="TRNA-PSEUDOURIDINE SYNTHASE"/>
    <property type="match status" value="1"/>
</dbReference>
<dbReference type="InterPro" id="IPR002501">
    <property type="entry name" value="PsdUridine_synth_N"/>
</dbReference>
<dbReference type="Gene3D" id="3.30.2350.10">
    <property type="entry name" value="Pseudouridine synthase"/>
    <property type="match status" value="1"/>
</dbReference>
<dbReference type="InterPro" id="IPR020103">
    <property type="entry name" value="PsdUridine_synth_cat_dom_sf"/>
</dbReference>
<dbReference type="GO" id="GO:0160148">
    <property type="term" value="F:tRNA pseudouridine(55) synthase activity"/>
    <property type="evidence" value="ECO:0007669"/>
    <property type="project" value="UniProtKB-EC"/>
</dbReference>
<dbReference type="AlphaFoldDB" id="A0A382A0A4"/>
<feature type="domain" description="Pseudouridine synthase II N-terminal" evidence="4">
    <location>
        <begin position="1"/>
        <end position="127"/>
    </location>
</feature>
<evidence type="ECO:0000256" key="1">
    <source>
        <dbReference type="ARBA" id="ARBA00012787"/>
    </source>
</evidence>
<dbReference type="EMBL" id="UINC01023390">
    <property type="protein sequence ID" value="SVA94946.1"/>
    <property type="molecule type" value="Genomic_DNA"/>
</dbReference>
<organism evidence="5">
    <name type="scientific">marine metagenome</name>
    <dbReference type="NCBI Taxonomy" id="408172"/>
    <lineage>
        <taxon>unclassified sequences</taxon>
        <taxon>metagenomes</taxon>
        <taxon>ecological metagenomes</taxon>
    </lineage>
</organism>
<reference evidence="5" key="1">
    <citation type="submission" date="2018-05" db="EMBL/GenBank/DDBJ databases">
        <authorList>
            <person name="Lanie J.A."/>
            <person name="Ng W.-L."/>
            <person name="Kazmierczak K.M."/>
            <person name="Andrzejewski T.M."/>
            <person name="Davidsen T.M."/>
            <person name="Wayne K.J."/>
            <person name="Tettelin H."/>
            <person name="Glass J.I."/>
            <person name="Rusch D."/>
            <person name="Podicherti R."/>
            <person name="Tsui H.-C.T."/>
            <person name="Winkler M.E."/>
        </authorList>
    </citation>
    <scope>NUCLEOTIDE SEQUENCE</scope>
</reference>
<evidence type="ECO:0000259" key="4">
    <source>
        <dbReference type="Pfam" id="PF01509"/>
    </source>
</evidence>
<evidence type="ECO:0000256" key="3">
    <source>
        <dbReference type="ARBA" id="ARBA00023235"/>
    </source>
</evidence>
<dbReference type="PANTHER" id="PTHR13767:SF2">
    <property type="entry name" value="PSEUDOURIDYLATE SYNTHASE TRUB1"/>
    <property type="match status" value="1"/>
</dbReference>
<keyword evidence="2" id="KW-0819">tRNA processing</keyword>
<gene>
    <name evidence="5" type="ORF">METZ01_LOCUS147800</name>
</gene>
<dbReference type="GO" id="GO:0006400">
    <property type="term" value="P:tRNA modification"/>
    <property type="evidence" value="ECO:0007669"/>
    <property type="project" value="TreeGrafter"/>
</dbReference>
<proteinExistence type="predicted"/>
<name>A0A382A0A4_9ZZZZ</name>
<dbReference type="NCBIfam" id="TIGR00431">
    <property type="entry name" value="TruB"/>
    <property type="match status" value="1"/>
</dbReference>
<dbReference type="Pfam" id="PF01509">
    <property type="entry name" value="TruB_N"/>
    <property type="match status" value="1"/>
</dbReference>
<evidence type="ECO:0000256" key="2">
    <source>
        <dbReference type="ARBA" id="ARBA00022694"/>
    </source>
</evidence>
<dbReference type="GO" id="GO:0003723">
    <property type="term" value="F:RNA binding"/>
    <property type="evidence" value="ECO:0007669"/>
    <property type="project" value="InterPro"/>
</dbReference>
<keyword evidence="3" id="KW-0413">Isomerase</keyword>
<accession>A0A382A0A4</accession>
<sequence>MPIAIGKTTKLIPFVIKNEKKYIFTIKWGKQTSTDDLEGIVIHSSNYIPSKEAIKNQLRKFTGQIEQIPPSASAIKVNGQRAYKLFRENKNFLLKPKKVYVKKIKLLKSNQRKTTTFEIECSKGFYIRSFARDLAISLGTFGHIYSLKRTKVGLFSLKSAILLDDLLKIRQTLTEFNCIHSSVSMLDDILAYEIEDKEDLVNLSFGKSIFIELNRLIKPPLNSFDKNLLFLLKKGKVLSYGKLNGNLFEPKKIFI</sequence>
<protein>
    <recommendedName>
        <fullName evidence="1">tRNA pseudouridine(55) synthase</fullName>
        <ecNumber evidence="1">5.4.99.25</ecNumber>
    </recommendedName>
</protein>
<dbReference type="InterPro" id="IPR014780">
    <property type="entry name" value="tRNA_psdUridine_synth_TruB"/>
</dbReference>
<evidence type="ECO:0000313" key="5">
    <source>
        <dbReference type="EMBL" id="SVA94946.1"/>
    </source>
</evidence>
<dbReference type="GO" id="GO:1990481">
    <property type="term" value="P:mRNA pseudouridine synthesis"/>
    <property type="evidence" value="ECO:0007669"/>
    <property type="project" value="TreeGrafter"/>
</dbReference>
<dbReference type="SUPFAM" id="SSF55120">
    <property type="entry name" value="Pseudouridine synthase"/>
    <property type="match status" value="1"/>
</dbReference>